<dbReference type="OrthoDB" id="4035999at2759"/>
<reference evidence="1 2" key="1">
    <citation type="submission" date="2020-11" db="EMBL/GenBank/DDBJ databases">
        <title>Kefir isolates.</title>
        <authorList>
            <person name="Marcisauskas S."/>
            <person name="Kim Y."/>
            <person name="Blasche S."/>
        </authorList>
    </citation>
    <scope>NUCLEOTIDE SEQUENCE [LARGE SCALE GENOMIC DNA]</scope>
    <source>
        <strain evidence="1 2">OG2</strain>
    </source>
</reference>
<accession>A0A9P6WCB0</accession>
<sequence length="836" mass="94571">MDELVTVKDFKEQELKFLHSIRALSKKCQVYEKNTYSALDPIATILSDLKLIEDSSILLLSKHIEFFEKLDIFCVISQNVAELLSDVKVINAYEQLLTNATNVIMNTNVVLFRTGDSSIIATLMQIYQRLTLFESFSNINNISNGFIKLRNMLSTFESNFFAKYKLLNENNLNFDNVYDLLSHSMDKIQPIKFDVFNVECHTPFKLSKTKFFNENNILVDLAQLNTGELAILRINSGRLPKIFKNSKDLLSELIHKNYYLLSVGRTLLFKTLKPNDLKLIRISGTTVELETITGNNVTLKLVCMDPLKWTNMWKPYFEKQFSGKQTVKYVTKRKPMEGLLRESSKISNGLSDLTLNPMSQNLPILSKVPSLHEEPSICGSEVSSEPSLRDIESLSYEKLMELDQSIEMKRSPTPQPSPKFTQLRSVSQTFSVDEVITDEQCESSQGIFSSKTMNLNSRDDEDDLESMFSTETDPERTVVKVSSNSIFNPNADTYKPMLHKPASSSLLSLFTNRNKPNLSIETFESSSGSIFTNTATSQYNTPESAISDYQTPITQKSDVGIPNGLDLSDVITEQTATKITRWSGKDWDILGHVDMKLVISKIQDKEVVLTAYSDDSKNKCIFIIKITPHWKCFRSTAQDVQLKVPPSNFVVSAIETKDTVETITIRCKKVDNLLNTLLHCIKGNVPSSLSTSSTIRTLSTSTSSCFSDNLQRSSTYQSSFEADKTQMSGDILVSEQLLLAAVKVKRHENIQQKWNMQELGSVDLIAQESNNVRFGIKFHFITQGSNSPAKEYSNNLKVIRRLGRTGIIVPQEDKDQLFEFTSQIVAEEVYRLIQGI</sequence>
<evidence type="ECO:0000313" key="2">
    <source>
        <dbReference type="Proteomes" id="UP000750334"/>
    </source>
</evidence>
<proteinExistence type="predicted"/>
<comment type="caution">
    <text evidence="1">The sequence shown here is derived from an EMBL/GenBank/DDBJ whole genome shotgun (WGS) entry which is preliminary data.</text>
</comment>
<name>A0A9P6WCB0_MAUEX</name>
<protein>
    <submittedName>
        <fullName evidence="1">Uncharacterized protein</fullName>
    </submittedName>
</protein>
<gene>
    <name evidence="1" type="ORF">C6P45_003424</name>
</gene>
<keyword evidence="2" id="KW-1185">Reference proteome</keyword>
<evidence type="ECO:0000313" key="1">
    <source>
        <dbReference type="EMBL" id="KAG0669681.1"/>
    </source>
</evidence>
<organism evidence="1 2">
    <name type="scientific">Maudiozyma exigua</name>
    <name type="common">Yeast</name>
    <name type="synonym">Kazachstania exigua</name>
    <dbReference type="NCBI Taxonomy" id="34358"/>
    <lineage>
        <taxon>Eukaryota</taxon>
        <taxon>Fungi</taxon>
        <taxon>Dikarya</taxon>
        <taxon>Ascomycota</taxon>
        <taxon>Saccharomycotina</taxon>
        <taxon>Saccharomycetes</taxon>
        <taxon>Saccharomycetales</taxon>
        <taxon>Saccharomycetaceae</taxon>
        <taxon>Maudiozyma</taxon>
    </lineage>
</organism>
<dbReference type="AlphaFoldDB" id="A0A9P6WCB0"/>
<dbReference type="Proteomes" id="UP000750334">
    <property type="component" value="Unassembled WGS sequence"/>
</dbReference>
<dbReference type="EMBL" id="PUHR01000035">
    <property type="protein sequence ID" value="KAG0669681.1"/>
    <property type="molecule type" value="Genomic_DNA"/>
</dbReference>